<protein>
    <submittedName>
        <fullName evidence="1">Uncharacterized protein</fullName>
    </submittedName>
</protein>
<accession>A0ABU2JZ05</accession>
<dbReference type="EMBL" id="JAVREO010000025">
    <property type="protein sequence ID" value="MDT0270241.1"/>
    <property type="molecule type" value="Genomic_DNA"/>
</dbReference>
<comment type="caution">
    <text evidence="1">The sequence shown here is derived from an EMBL/GenBank/DDBJ whole genome shotgun (WGS) entry which is preliminary data.</text>
</comment>
<proteinExistence type="predicted"/>
<organism evidence="1 2">
    <name type="scientific">Streptomyces chisholmiae</name>
    <dbReference type="NCBI Taxonomy" id="3075540"/>
    <lineage>
        <taxon>Bacteria</taxon>
        <taxon>Bacillati</taxon>
        <taxon>Actinomycetota</taxon>
        <taxon>Actinomycetes</taxon>
        <taxon>Kitasatosporales</taxon>
        <taxon>Streptomycetaceae</taxon>
        <taxon>Streptomyces</taxon>
    </lineage>
</organism>
<evidence type="ECO:0000313" key="2">
    <source>
        <dbReference type="Proteomes" id="UP001183410"/>
    </source>
</evidence>
<name>A0ABU2JZ05_9ACTN</name>
<keyword evidence="2" id="KW-1185">Reference proteome</keyword>
<sequence length="261" mass="29188">MEHDDQKPDRPGWLPTEREGDIVTPARAGIMWDAVQAQLPQWRTLLERMRRQPGIHNCRSATLTWLVPGEAVNWWRLPPGIRRLPSGRTVLVPPAEHVYDGRAAVHPVIHWATSPGRRRGLTDPTVLMSAIHAARVAEWMPARAVTWLPVGRWWHALRAPRRQVWSTAGGLSYAPAIVEPRTDTLAWLVPVGSFEPADVPAGMELLTEGHMEIPPAPAARTGRHTEPPPLHWTMPPGERAVIAPPDQLLRELHATLAGMRR</sequence>
<dbReference type="Proteomes" id="UP001183410">
    <property type="component" value="Unassembled WGS sequence"/>
</dbReference>
<reference evidence="2" key="1">
    <citation type="submission" date="2023-07" db="EMBL/GenBank/DDBJ databases">
        <title>30 novel species of actinomycetes from the DSMZ collection.</title>
        <authorList>
            <person name="Nouioui I."/>
        </authorList>
    </citation>
    <scope>NUCLEOTIDE SEQUENCE [LARGE SCALE GENOMIC DNA]</scope>
    <source>
        <strain evidence="2">DSM 44915</strain>
    </source>
</reference>
<gene>
    <name evidence="1" type="ORF">RM844_28620</name>
</gene>
<evidence type="ECO:0000313" key="1">
    <source>
        <dbReference type="EMBL" id="MDT0270241.1"/>
    </source>
</evidence>
<dbReference type="RefSeq" id="WP_311670321.1">
    <property type="nucleotide sequence ID" value="NZ_JAVREO010000025.1"/>
</dbReference>